<dbReference type="EMBL" id="PUIO01000103">
    <property type="protein sequence ID" value="PQP13059.1"/>
    <property type="molecule type" value="Genomic_DNA"/>
</dbReference>
<name>A0A2S8IEG2_RHOOP</name>
<organism evidence="7 8">
    <name type="scientific">Rhodococcus opacus</name>
    <name type="common">Nocardia opaca</name>
    <dbReference type="NCBI Taxonomy" id="37919"/>
    <lineage>
        <taxon>Bacteria</taxon>
        <taxon>Bacillati</taxon>
        <taxon>Actinomycetota</taxon>
        <taxon>Actinomycetes</taxon>
        <taxon>Mycobacteriales</taxon>
        <taxon>Nocardiaceae</taxon>
        <taxon>Rhodococcus</taxon>
    </lineage>
</organism>
<comment type="function">
    <text evidence="1">Could possibly oxidize fatty acids using specific components.</text>
</comment>
<comment type="caution">
    <text evidence="7">The sequence shown here is derived from an EMBL/GenBank/DDBJ whole genome shotgun (WGS) entry which is preliminary data.</text>
</comment>
<keyword evidence="3" id="KW-0276">Fatty acid metabolism</keyword>
<dbReference type="Pfam" id="PF00378">
    <property type="entry name" value="ECH_1"/>
    <property type="match status" value="1"/>
</dbReference>
<dbReference type="RefSeq" id="WP_105423837.1">
    <property type="nucleotide sequence ID" value="NZ_PUIO01000103.1"/>
</dbReference>
<keyword evidence="3" id="KW-0443">Lipid metabolism</keyword>
<dbReference type="AlphaFoldDB" id="A0A2S8IEG2"/>
<dbReference type="InterPro" id="IPR001753">
    <property type="entry name" value="Enoyl-CoA_hydra/iso"/>
</dbReference>
<evidence type="ECO:0000256" key="3">
    <source>
        <dbReference type="ARBA" id="ARBA00022832"/>
    </source>
</evidence>
<evidence type="ECO:0000256" key="2">
    <source>
        <dbReference type="ARBA" id="ARBA00005254"/>
    </source>
</evidence>
<dbReference type="GO" id="GO:0006635">
    <property type="term" value="P:fatty acid beta-oxidation"/>
    <property type="evidence" value="ECO:0007669"/>
    <property type="project" value="TreeGrafter"/>
</dbReference>
<comment type="catalytic activity">
    <reaction evidence="4">
        <text>a (3S)-3-hydroxyacyl-CoA = a (2E)-enoyl-CoA + H2O</text>
        <dbReference type="Rhea" id="RHEA:16105"/>
        <dbReference type="ChEBI" id="CHEBI:15377"/>
        <dbReference type="ChEBI" id="CHEBI:57318"/>
        <dbReference type="ChEBI" id="CHEBI:58856"/>
        <dbReference type="EC" id="4.2.1.17"/>
    </reaction>
</comment>
<dbReference type="PANTHER" id="PTHR11941:SF54">
    <property type="entry name" value="ENOYL-COA HYDRATASE, MITOCHONDRIAL"/>
    <property type="match status" value="1"/>
</dbReference>
<protein>
    <submittedName>
        <fullName evidence="7">Enoyl-CoA hydratase</fullName>
    </submittedName>
</protein>
<dbReference type="Gene3D" id="3.90.226.10">
    <property type="entry name" value="2-enoyl-CoA Hydratase, Chain A, domain 1"/>
    <property type="match status" value="1"/>
</dbReference>
<accession>A0A2S8IEG2</accession>
<evidence type="ECO:0000256" key="6">
    <source>
        <dbReference type="RuleBase" id="RU003707"/>
    </source>
</evidence>
<evidence type="ECO:0000313" key="7">
    <source>
        <dbReference type="EMBL" id="PQP13059.1"/>
    </source>
</evidence>
<dbReference type="InterPro" id="IPR029045">
    <property type="entry name" value="ClpP/crotonase-like_dom_sf"/>
</dbReference>
<dbReference type="SUPFAM" id="SSF52096">
    <property type="entry name" value="ClpP/crotonase"/>
    <property type="match status" value="1"/>
</dbReference>
<evidence type="ECO:0000256" key="1">
    <source>
        <dbReference type="ARBA" id="ARBA00002994"/>
    </source>
</evidence>
<dbReference type="InterPro" id="IPR018376">
    <property type="entry name" value="Enoyl-CoA_hyd/isom_CS"/>
</dbReference>
<dbReference type="PANTHER" id="PTHR11941">
    <property type="entry name" value="ENOYL-COA HYDRATASE-RELATED"/>
    <property type="match status" value="1"/>
</dbReference>
<comment type="catalytic activity">
    <reaction evidence="5">
        <text>a 4-saturated-(3S)-3-hydroxyacyl-CoA = a (3E)-enoyl-CoA + H2O</text>
        <dbReference type="Rhea" id="RHEA:20724"/>
        <dbReference type="ChEBI" id="CHEBI:15377"/>
        <dbReference type="ChEBI" id="CHEBI:58521"/>
        <dbReference type="ChEBI" id="CHEBI:137480"/>
        <dbReference type="EC" id="4.2.1.17"/>
    </reaction>
</comment>
<evidence type="ECO:0000256" key="5">
    <source>
        <dbReference type="ARBA" id="ARBA00023717"/>
    </source>
</evidence>
<evidence type="ECO:0000256" key="4">
    <source>
        <dbReference type="ARBA" id="ARBA00023709"/>
    </source>
</evidence>
<dbReference type="PROSITE" id="PS00166">
    <property type="entry name" value="ENOYL_COA_HYDRATASE"/>
    <property type="match status" value="1"/>
</dbReference>
<proteinExistence type="inferred from homology"/>
<comment type="similarity">
    <text evidence="2 6">Belongs to the enoyl-CoA hydratase/isomerase family.</text>
</comment>
<reference evidence="8" key="1">
    <citation type="submission" date="2018-02" db="EMBL/GenBank/DDBJ databases">
        <title>Draft genome sequencing of Rhodococcus opacus KU647198.</title>
        <authorList>
            <person name="Zheng B.-X."/>
        </authorList>
    </citation>
    <scope>NUCLEOTIDE SEQUENCE [LARGE SCALE GENOMIC DNA]</scope>
    <source>
        <strain evidence="8">04-OD7</strain>
    </source>
</reference>
<evidence type="ECO:0000313" key="8">
    <source>
        <dbReference type="Proteomes" id="UP000239290"/>
    </source>
</evidence>
<dbReference type="Proteomes" id="UP000239290">
    <property type="component" value="Unassembled WGS sequence"/>
</dbReference>
<sequence length="250" mass="26057">MTTSVRFDVRSNVAWITLDGVDTRNSLDRNSAQALVDACDAVDDDPSVGAVVITGAGSAFCSGADRSALRNLASAQPHEAYEALDSLYRAFRRFGEVTVPSIAAINGAAVGAGLNLALSADVRLAAEDALLVPGFAENGIHPGGGHFHLLERAGGRQAAAALGVFGRRLTGAGAAATGLVWDAVPVADLEDAAQRLAEPVARDPELARSLANSLRLTTTPPRAWQAAIEVERARQMWSLSRPRPVDAAGR</sequence>
<dbReference type="GO" id="GO:0004300">
    <property type="term" value="F:enoyl-CoA hydratase activity"/>
    <property type="evidence" value="ECO:0007669"/>
    <property type="project" value="UniProtKB-EC"/>
</dbReference>
<gene>
    <name evidence="7" type="ORF">C5613_42495</name>
</gene>
<dbReference type="CDD" id="cd06558">
    <property type="entry name" value="crotonase-like"/>
    <property type="match status" value="1"/>
</dbReference>